<keyword evidence="9" id="KW-1185">Reference proteome</keyword>
<accession>A0A8S3VEV4</accession>
<evidence type="ECO:0000259" key="7">
    <source>
        <dbReference type="PROSITE" id="PS50262"/>
    </source>
</evidence>
<evidence type="ECO:0000256" key="5">
    <source>
        <dbReference type="SAM" id="MobiDB-lite"/>
    </source>
</evidence>
<feature type="transmembrane region" description="Helical" evidence="6">
    <location>
        <begin position="24"/>
        <end position="49"/>
    </location>
</feature>
<feature type="transmembrane region" description="Helical" evidence="6">
    <location>
        <begin position="70"/>
        <end position="89"/>
    </location>
</feature>
<feature type="compositionally biased region" description="Basic and acidic residues" evidence="5">
    <location>
        <begin position="306"/>
        <end position="321"/>
    </location>
</feature>
<proteinExistence type="predicted"/>
<feature type="transmembrane region" description="Helical" evidence="6">
    <location>
        <begin position="237"/>
        <end position="260"/>
    </location>
</feature>
<dbReference type="SUPFAM" id="SSF81321">
    <property type="entry name" value="Family A G protein-coupled receptor-like"/>
    <property type="match status" value="1"/>
</dbReference>
<gene>
    <name evidence="8" type="ORF">MEDL_66182</name>
</gene>
<dbReference type="Proteomes" id="UP000683360">
    <property type="component" value="Unassembled WGS sequence"/>
</dbReference>
<feature type="transmembrane region" description="Helical" evidence="6">
    <location>
        <begin position="109"/>
        <end position="131"/>
    </location>
</feature>
<feature type="transmembrane region" description="Helical" evidence="6">
    <location>
        <begin position="266"/>
        <end position="289"/>
    </location>
</feature>
<feature type="region of interest" description="Disordered" evidence="5">
    <location>
        <begin position="299"/>
        <end position="326"/>
    </location>
</feature>
<comment type="caution">
    <text evidence="8">The sequence shown here is derived from an EMBL/GenBank/DDBJ whole genome shotgun (WGS) entry which is preliminary data.</text>
</comment>
<comment type="subcellular location">
    <subcellularLocation>
        <location evidence="1">Membrane</location>
        <topology evidence="1">Multi-pass membrane protein</topology>
    </subcellularLocation>
</comment>
<feature type="transmembrane region" description="Helical" evidence="6">
    <location>
        <begin position="143"/>
        <end position="162"/>
    </location>
</feature>
<dbReference type="GO" id="GO:0007189">
    <property type="term" value="P:adenylate cyclase-activating G protein-coupled receptor signaling pathway"/>
    <property type="evidence" value="ECO:0007669"/>
    <property type="project" value="TreeGrafter"/>
</dbReference>
<dbReference type="InterPro" id="IPR017452">
    <property type="entry name" value="GPCR_Rhodpsn_7TM"/>
</dbReference>
<feature type="transmembrane region" description="Helical" evidence="6">
    <location>
        <begin position="182"/>
        <end position="205"/>
    </location>
</feature>
<dbReference type="AlphaFoldDB" id="A0A8S3VEV4"/>
<evidence type="ECO:0000313" key="8">
    <source>
        <dbReference type="EMBL" id="CAG2254748.1"/>
    </source>
</evidence>
<sequence length="356" mass="39890">MDNRTVIENGYDISFVGDETNAGFYIGILNFFLMIASCIGGIVTVKFSFKYNKKRFMKWRYVDRFIVYKALNDMVSYFFPICYSVHVTLEKVNYPVPAFCTMYAIISNVFGSSQALTTVTVAITAFVLVYLNKQLTMGPRDCYLYIIVLFIPAAMFTVLGIFKQLGPNGYFCNYDAVKGRISHLVIVSIGFTLIILSTIVLYILISIKAYKQSKKIDAVSKKESLAKKRTLSIAKHASLLISAFFFQFGVFILDGIWRATATPPHWVYFLLTIMSSSGGIVNSIVFYVIRKEPNKSVSPIVTHSGHSNDTKTVDTTMKPDSKVQSTKYPATTHILVSGKRTNNSQSLSSGLKECEL</sequence>
<reference evidence="8" key="1">
    <citation type="submission" date="2021-03" db="EMBL/GenBank/DDBJ databases">
        <authorList>
            <person name="Bekaert M."/>
        </authorList>
    </citation>
    <scope>NUCLEOTIDE SEQUENCE</scope>
</reference>
<evidence type="ECO:0000313" key="9">
    <source>
        <dbReference type="Proteomes" id="UP000683360"/>
    </source>
</evidence>
<dbReference type="EMBL" id="CAJPWZ010003251">
    <property type="protein sequence ID" value="CAG2254748.1"/>
    <property type="molecule type" value="Genomic_DNA"/>
</dbReference>
<evidence type="ECO:0000256" key="3">
    <source>
        <dbReference type="ARBA" id="ARBA00022989"/>
    </source>
</evidence>
<dbReference type="Gene3D" id="1.20.1070.10">
    <property type="entry name" value="Rhodopsin 7-helix transmembrane proteins"/>
    <property type="match status" value="1"/>
</dbReference>
<dbReference type="PROSITE" id="PS50262">
    <property type="entry name" value="G_PROTEIN_RECEP_F1_2"/>
    <property type="match status" value="1"/>
</dbReference>
<evidence type="ECO:0000256" key="4">
    <source>
        <dbReference type="ARBA" id="ARBA00023136"/>
    </source>
</evidence>
<keyword evidence="3 6" id="KW-1133">Transmembrane helix</keyword>
<dbReference type="GO" id="GO:0005886">
    <property type="term" value="C:plasma membrane"/>
    <property type="evidence" value="ECO:0007669"/>
    <property type="project" value="TreeGrafter"/>
</dbReference>
<organism evidence="8 9">
    <name type="scientific">Mytilus edulis</name>
    <name type="common">Blue mussel</name>
    <dbReference type="NCBI Taxonomy" id="6550"/>
    <lineage>
        <taxon>Eukaryota</taxon>
        <taxon>Metazoa</taxon>
        <taxon>Spiralia</taxon>
        <taxon>Lophotrochozoa</taxon>
        <taxon>Mollusca</taxon>
        <taxon>Bivalvia</taxon>
        <taxon>Autobranchia</taxon>
        <taxon>Pteriomorphia</taxon>
        <taxon>Mytilida</taxon>
        <taxon>Mytiloidea</taxon>
        <taxon>Mytilidae</taxon>
        <taxon>Mytilinae</taxon>
        <taxon>Mytilus</taxon>
    </lineage>
</organism>
<name>A0A8S3VEV4_MYTED</name>
<evidence type="ECO:0000256" key="6">
    <source>
        <dbReference type="SAM" id="Phobius"/>
    </source>
</evidence>
<dbReference type="GO" id="GO:0004930">
    <property type="term" value="F:G protein-coupled receptor activity"/>
    <property type="evidence" value="ECO:0007669"/>
    <property type="project" value="TreeGrafter"/>
</dbReference>
<keyword evidence="2 6" id="KW-0812">Transmembrane</keyword>
<dbReference type="PANTHER" id="PTHR23112:SF0">
    <property type="entry name" value="TRANSMEMBRANE PROTEIN 116"/>
    <property type="match status" value="1"/>
</dbReference>
<evidence type="ECO:0000256" key="1">
    <source>
        <dbReference type="ARBA" id="ARBA00004141"/>
    </source>
</evidence>
<protein>
    <recommendedName>
        <fullName evidence="7">G-protein coupled receptors family 1 profile domain-containing protein</fullName>
    </recommendedName>
</protein>
<feature type="domain" description="G-protein coupled receptors family 1 profile" evidence="7">
    <location>
        <begin position="40"/>
        <end position="286"/>
    </location>
</feature>
<dbReference type="PANTHER" id="PTHR23112">
    <property type="entry name" value="G PROTEIN-COUPLED RECEPTOR 157-RELATED"/>
    <property type="match status" value="1"/>
</dbReference>
<keyword evidence="4 6" id="KW-0472">Membrane</keyword>
<evidence type="ECO:0000256" key="2">
    <source>
        <dbReference type="ARBA" id="ARBA00022692"/>
    </source>
</evidence>
<dbReference type="OrthoDB" id="6073825at2759"/>